<proteinExistence type="predicted"/>
<organism evidence="3 5">
    <name type="scientific">Bradyrhizobium yuanmingense</name>
    <dbReference type="NCBI Taxonomy" id="108015"/>
    <lineage>
        <taxon>Bacteria</taxon>
        <taxon>Pseudomonadati</taxon>
        <taxon>Pseudomonadota</taxon>
        <taxon>Alphaproteobacteria</taxon>
        <taxon>Hyphomicrobiales</taxon>
        <taxon>Nitrobacteraceae</taxon>
        <taxon>Bradyrhizobium</taxon>
    </lineage>
</organism>
<dbReference type="Pfam" id="PF13781">
    <property type="entry name" value="DoxX_3"/>
    <property type="match status" value="1"/>
</dbReference>
<keyword evidence="1" id="KW-1133">Transmembrane helix</keyword>
<accession>A0A0R3C8E2</accession>
<sequence length="424" mass="45407">MRILLVGATGLIGSAIHARLSAEGHDCILVSRHPAAAHDPRHVALDVARTTDVSKWKGLLAGVDAVINAAGALQGQDMQGVHVAGSAALYAACETAGVRRVILFSAIGSNVDALSDFSRTKREGEAALMARELDWVVLRPSVVVGRPAYGGSALLRGLAALPVLPVMPDTAAIQPVHLDDVVETVLFFLQPGAPSRVAVDLAGPRRIAFSDAVALFRAWLRWRPAYRLQLPRWAASIAYRAGDVAQMLGWPTPINTTAQAEMRRGATGDPEPWRRLTGTPPRDLEVALAREPASVQERWFAQLYALKPLIFGVFGAFWIATGIISLSAGWNIGMSLLLEGGLQGNVAALVVTAGALADIVIGIAILWRPLSRYGLWAALIISLTYAVIGTVLVPRLWADPLGPMLKIWPVIMLNLVAMAIREDR</sequence>
<feature type="transmembrane region" description="Helical" evidence="1">
    <location>
        <begin position="309"/>
        <end position="334"/>
    </location>
</feature>
<dbReference type="PANTHER" id="PTHR12126:SF11">
    <property type="entry name" value="NADH DEHYDROGENASE [UBIQUINONE] 1 ALPHA SUBCOMPLEX SUBUNIT 9, MITOCHONDRIAL"/>
    <property type="match status" value="1"/>
</dbReference>
<feature type="transmembrane region" description="Helical" evidence="1">
    <location>
        <begin position="405"/>
        <end position="421"/>
    </location>
</feature>
<gene>
    <name evidence="3" type="ORF">AOQ72_21595</name>
    <name evidence="4" type="ORF">GA0061099_1003623</name>
</gene>
<dbReference type="AlphaFoldDB" id="A0A0R3C8E2"/>
<evidence type="ECO:0000313" key="6">
    <source>
        <dbReference type="Proteomes" id="UP000183174"/>
    </source>
</evidence>
<evidence type="ECO:0000313" key="3">
    <source>
        <dbReference type="EMBL" id="KRP93863.1"/>
    </source>
</evidence>
<dbReference type="RefSeq" id="WP_036022129.1">
    <property type="nucleotide sequence ID" value="NZ_CP104173.1"/>
</dbReference>
<evidence type="ECO:0000313" key="4">
    <source>
        <dbReference type="EMBL" id="SCB25629.1"/>
    </source>
</evidence>
<feature type="transmembrane region" description="Helical" evidence="1">
    <location>
        <begin position="346"/>
        <end position="367"/>
    </location>
</feature>
<evidence type="ECO:0000313" key="5">
    <source>
        <dbReference type="Proteomes" id="UP000051380"/>
    </source>
</evidence>
<dbReference type="EMBL" id="LJYF01000029">
    <property type="protein sequence ID" value="KRP93863.1"/>
    <property type="molecule type" value="Genomic_DNA"/>
</dbReference>
<reference evidence="4 6" key="2">
    <citation type="submission" date="2016-08" db="EMBL/GenBank/DDBJ databases">
        <authorList>
            <person name="Seilhamer J.J."/>
        </authorList>
    </citation>
    <scope>NUCLEOTIDE SEQUENCE [LARGE SCALE GENOMIC DNA]</scope>
    <source>
        <strain evidence="4 6">CCBAU 10071</strain>
    </source>
</reference>
<dbReference type="EMBL" id="FMAE01000003">
    <property type="protein sequence ID" value="SCB25629.1"/>
    <property type="molecule type" value="Genomic_DNA"/>
</dbReference>
<dbReference type="InterPro" id="IPR051207">
    <property type="entry name" value="ComplexI_NDUFA9_subunit"/>
</dbReference>
<name>A0A0R3C8E2_9BRAD</name>
<dbReference type="OrthoDB" id="5377001at2"/>
<feature type="transmembrane region" description="Helical" evidence="1">
    <location>
        <begin position="373"/>
        <end position="393"/>
    </location>
</feature>
<dbReference type="Proteomes" id="UP000051380">
    <property type="component" value="Unassembled WGS sequence"/>
</dbReference>
<evidence type="ECO:0000256" key="1">
    <source>
        <dbReference type="SAM" id="Phobius"/>
    </source>
</evidence>
<dbReference type="STRING" id="108015.GA0061099_1003623"/>
<dbReference type="InterPro" id="IPR025695">
    <property type="entry name" value="DoxX-like"/>
</dbReference>
<protein>
    <submittedName>
        <fullName evidence="3">Nucleoside-diphosphate sugar epimerase</fullName>
    </submittedName>
</protein>
<dbReference type="PANTHER" id="PTHR12126">
    <property type="entry name" value="NADH-UBIQUINONE OXIDOREDUCTASE 39 KDA SUBUNIT-RELATED"/>
    <property type="match status" value="1"/>
</dbReference>
<evidence type="ECO:0000259" key="2">
    <source>
        <dbReference type="Pfam" id="PF13460"/>
    </source>
</evidence>
<dbReference type="Pfam" id="PF13460">
    <property type="entry name" value="NAD_binding_10"/>
    <property type="match status" value="1"/>
</dbReference>
<dbReference type="InterPro" id="IPR036291">
    <property type="entry name" value="NAD(P)-bd_dom_sf"/>
</dbReference>
<feature type="domain" description="NAD(P)-binding" evidence="2">
    <location>
        <begin position="7"/>
        <end position="147"/>
    </location>
</feature>
<keyword evidence="1" id="KW-0812">Transmembrane</keyword>
<reference evidence="3 5" key="1">
    <citation type="submission" date="2015-09" db="EMBL/GenBank/DDBJ databases">
        <title>Draft Genome Sequence of the Strain BR 3267 (Bradyrhizobium yuanmingense) recommended as inoculant for cowpea in Brazil.</title>
        <authorList>
            <person name="Simoes-Araujo J.L."/>
            <person name="Zilli J.E."/>
        </authorList>
    </citation>
    <scope>NUCLEOTIDE SEQUENCE [LARGE SCALE GENOMIC DNA]</scope>
    <source>
        <strain evidence="3 5">BR3267</strain>
    </source>
</reference>
<dbReference type="GO" id="GO:0044877">
    <property type="term" value="F:protein-containing complex binding"/>
    <property type="evidence" value="ECO:0007669"/>
    <property type="project" value="TreeGrafter"/>
</dbReference>
<dbReference type="GeneID" id="93179646"/>
<dbReference type="SUPFAM" id="SSF51735">
    <property type="entry name" value="NAD(P)-binding Rossmann-fold domains"/>
    <property type="match status" value="1"/>
</dbReference>
<dbReference type="Proteomes" id="UP000183174">
    <property type="component" value="Unassembled WGS sequence"/>
</dbReference>
<keyword evidence="1" id="KW-0472">Membrane</keyword>
<dbReference type="Gene3D" id="3.40.50.720">
    <property type="entry name" value="NAD(P)-binding Rossmann-like Domain"/>
    <property type="match status" value="1"/>
</dbReference>
<dbReference type="InterPro" id="IPR016040">
    <property type="entry name" value="NAD(P)-bd_dom"/>
</dbReference>